<feature type="domain" description="EamA" evidence="6">
    <location>
        <begin position="4"/>
        <end position="135"/>
    </location>
</feature>
<reference evidence="7 8" key="1">
    <citation type="submission" date="2020-06" db="EMBL/GenBank/DDBJ databases">
        <authorList>
            <person name="Qiu C."/>
            <person name="Liu Z."/>
        </authorList>
    </citation>
    <scope>NUCLEOTIDE SEQUENCE [LARGE SCALE GENOMIC DNA]</scope>
    <source>
        <strain evidence="7 8">EM 1</strain>
    </source>
</reference>
<feature type="transmembrane region" description="Helical" evidence="5">
    <location>
        <begin position="33"/>
        <end position="52"/>
    </location>
</feature>
<evidence type="ECO:0000256" key="1">
    <source>
        <dbReference type="ARBA" id="ARBA00004141"/>
    </source>
</evidence>
<dbReference type="InterPro" id="IPR000620">
    <property type="entry name" value="EamA_dom"/>
</dbReference>
<proteinExistence type="predicted"/>
<feature type="transmembrane region" description="Helical" evidence="5">
    <location>
        <begin position="209"/>
        <end position="230"/>
    </location>
</feature>
<evidence type="ECO:0000313" key="8">
    <source>
        <dbReference type="Proteomes" id="UP000588051"/>
    </source>
</evidence>
<dbReference type="RefSeq" id="WP_176804302.1">
    <property type="nucleotide sequence ID" value="NZ_JABXYJ010000006.1"/>
</dbReference>
<evidence type="ECO:0000256" key="4">
    <source>
        <dbReference type="ARBA" id="ARBA00023136"/>
    </source>
</evidence>
<comment type="caution">
    <text evidence="7">The sequence shown here is derived from an EMBL/GenBank/DDBJ whole genome shotgun (WGS) entry which is preliminary data.</text>
</comment>
<keyword evidence="3 5" id="KW-1133">Transmembrane helix</keyword>
<sequence>MQSLWMLVASFLFSIMGVCVKLASVDYSTSEIVAYRGVIGMLMILALIRWQGGSLKTGMAGHHLWRGSVGVSALWLWFYAIGQLPLAMAVTLNYMSPIWIAAILLVSAWWRRQRNMDWRLMAAIIMGFGGVVLLLRPSIHADQWIGGVVALVSGILAALAYLQVRQMGLMGEPEYRVVFYFSMSCAVAGVIGTALFPPTPAGQPVWHPVNLHGALLLLTIGLTAASAQMAMTRAYRLGNTLLTANLQYAGIVFSSCWDVFLWNEHLAWLSWCGIVIILLSGLIASFYNARNQQRPASDPITSE</sequence>
<dbReference type="Pfam" id="PF00892">
    <property type="entry name" value="EamA"/>
    <property type="match status" value="1"/>
</dbReference>
<gene>
    <name evidence="7" type="ORF">HV832_12155</name>
</gene>
<dbReference type="SUPFAM" id="SSF103481">
    <property type="entry name" value="Multidrug resistance efflux transporter EmrE"/>
    <property type="match status" value="2"/>
</dbReference>
<comment type="subcellular location">
    <subcellularLocation>
        <location evidence="1">Membrane</location>
        <topology evidence="1">Multi-pass membrane protein</topology>
    </subcellularLocation>
</comment>
<evidence type="ECO:0000256" key="3">
    <source>
        <dbReference type="ARBA" id="ARBA00022989"/>
    </source>
</evidence>
<dbReference type="PANTHER" id="PTHR22911">
    <property type="entry name" value="ACYL-MALONYL CONDENSING ENZYME-RELATED"/>
    <property type="match status" value="1"/>
</dbReference>
<evidence type="ECO:0000256" key="5">
    <source>
        <dbReference type="SAM" id="Phobius"/>
    </source>
</evidence>
<organism evidence="7 8">
    <name type="scientific">Undibacterium oligocarboniphilum</name>
    <dbReference type="NCBI Taxonomy" id="666702"/>
    <lineage>
        <taxon>Bacteria</taxon>
        <taxon>Pseudomonadati</taxon>
        <taxon>Pseudomonadota</taxon>
        <taxon>Betaproteobacteria</taxon>
        <taxon>Burkholderiales</taxon>
        <taxon>Oxalobacteraceae</taxon>
        <taxon>Undibacterium</taxon>
    </lineage>
</organism>
<feature type="transmembrane region" description="Helical" evidence="5">
    <location>
        <begin position="145"/>
        <end position="165"/>
    </location>
</feature>
<feature type="transmembrane region" description="Helical" evidence="5">
    <location>
        <begin position="268"/>
        <end position="287"/>
    </location>
</feature>
<evidence type="ECO:0000259" key="6">
    <source>
        <dbReference type="Pfam" id="PF00892"/>
    </source>
</evidence>
<name>A0A850QMG4_9BURK</name>
<dbReference type="InterPro" id="IPR037185">
    <property type="entry name" value="EmrE-like"/>
</dbReference>
<feature type="transmembrane region" description="Helical" evidence="5">
    <location>
        <begin position="120"/>
        <end position="139"/>
    </location>
</feature>
<accession>A0A850QMG4</accession>
<keyword evidence="8" id="KW-1185">Reference proteome</keyword>
<dbReference type="PANTHER" id="PTHR22911:SF6">
    <property type="entry name" value="SOLUTE CARRIER FAMILY 35 MEMBER G1"/>
    <property type="match status" value="1"/>
</dbReference>
<feature type="transmembrane region" description="Helical" evidence="5">
    <location>
        <begin position="242"/>
        <end position="262"/>
    </location>
</feature>
<dbReference type="GO" id="GO:0016020">
    <property type="term" value="C:membrane"/>
    <property type="evidence" value="ECO:0007669"/>
    <property type="project" value="UniProtKB-SubCell"/>
</dbReference>
<feature type="transmembrane region" description="Helical" evidence="5">
    <location>
        <begin position="86"/>
        <end position="108"/>
    </location>
</feature>
<dbReference type="EMBL" id="JABXYJ010000006">
    <property type="protein sequence ID" value="NVO78583.1"/>
    <property type="molecule type" value="Genomic_DNA"/>
</dbReference>
<dbReference type="Proteomes" id="UP000588051">
    <property type="component" value="Unassembled WGS sequence"/>
</dbReference>
<evidence type="ECO:0000313" key="7">
    <source>
        <dbReference type="EMBL" id="NVO78583.1"/>
    </source>
</evidence>
<keyword evidence="2 5" id="KW-0812">Transmembrane</keyword>
<evidence type="ECO:0000256" key="2">
    <source>
        <dbReference type="ARBA" id="ARBA00022692"/>
    </source>
</evidence>
<dbReference type="AlphaFoldDB" id="A0A850QMG4"/>
<keyword evidence="4 5" id="KW-0472">Membrane</keyword>
<protein>
    <submittedName>
        <fullName evidence="7">DMT family transporter</fullName>
    </submittedName>
</protein>
<feature type="transmembrane region" description="Helical" evidence="5">
    <location>
        <begin position="177"/>
        <end position="197"/>
    </location>
</feature>